<gene>
    <name evidence="2" type="ORF">A5672_18350</name>
</gene>
<accession>A0ABD6P2P9</accession>
<dbReference type="EMBL" id="LZIT01000165">
    <property type="protein sequence ID" value="OBG37377.1"/>
    <property type="molecule type" value="Genomic_DNA"/>
</dbReference>
<evidence type="ECO:0008006" key="4">
    <source>
        <dbReference type="Google" id="ProtNLM"/>
    </source>
</evidence>
<sequence length="82" mass="9404">MLFGLASWVPDRLAGANVAPAWRAPQLGYQHAHRYEKPRGQHTPEQDLCPRHRQLDTQRRPASPVHQSRNVHHCSVPRRATV</sequence>
<feature type="compositionally biased region" description="Basic residues" evidence="1">
    <location>
        <begin position="69"/>
        <end position="82"/>
    </location>
</feature>
<reference evidence="2 3" key="1">
    <citation type="submission" date="2016-06" db="EMBL/GenBank/DDBJ databases">
        <authorList>
            <person name="Sutton G."/>
            <person name="Brinkac L."/>
            <person name="Sanka R."/>
            <person name="Adams M."/>
            <person name="Lau E."/>
            <person name="Sam S."/>
            <person name="Sreng N."/>
            <person name="Him V."/>
            <person name="Kerleguer A."/>
            <person name="Cheng S."/>
        </authorList>
    </citation>
    <scope>NUCLEOTIDE SEQUENCE [LARGE SCALE GENOMIC DNA]</scope>
    <source>
        <strain evidence="2 3">E2978</strain>
    </source>
</reference>
<dbReference type="AlphaFoldDB" id="A0ABD6P2P9"/>
<evidence type="ECO:0000313" key="3">
    <source>
        <dbReference type="Proteomes" id="UP000092086"/>
    </source>
</evidence>
<feature type="compositionally biased region" description="Basic and acidic residues" evidence="1">
    <location>
        <begin position="33"/>
        <end position="59"/>
    </location>
</feature>
<comment type="caution">
    <text evidence="2">The sequence shown here is derived from an EMBL/GenBank/DDBJ whole genome shotgun (WGS) entry which is preliminary data.</text>
</comment>
<proteinExistence type="predicted"/>
<protein>
    <recommendedName>
        <fullName evidence="4">Secreted protein</fullName>
    </recommendedName>
</protein>
<evidence type="ECO:0000313" key="2">
    <source>
        <dbReference type="EMBL" id="OBG37377.1"/>
    </source>
</evidence>
<organism evidence="2 3">
    <name type="scientific">Mycobacterium alsense</name>
    <dbReference type="NCBI Taxonomy" id="324058"/>
    <lineage>
        <taxon>Bacteria</taxon>
        <taxon>Bacillati</taxon>
        <taxon>Actinomycetota</taxon>
        <taxon>Actinomycetes</taxon>
        <taxon>Mycobacteriales</taxon>
        <taxon>Mycobacteriaceae</taxon>
        <taxon>Mycobacterium</taxon>
    </lineage>
</organism>
<dbReference type="Proteomes" id="UP000092086">
    <property type="component" value="Unassembled WGS sequence"/>
</dbReference>
<name>A0ABD6P2P9_9MYCO</name>
<feature type="region of interest" description="Disordered" evidence="1">
    <location>
        <begin position="32"/>
        <end position="82"/>
    </location>
</feature>
<evidence type="ECO:0000256" key="1">
    <source>
        <dbReference type="SAM" id="MobiDB-lite"/>
    </source>
</evidence>
<dbReference type="RefSeq" id="WP_068210273.1">
    <property type="nucleotide sequence ID" value="NZ_LZIT01000165.1"/>
</dbReference>